<accession>A0A9N9IUD1</accession>
<evidence type="ECO:0000313" key="5">
    <source>
        <dbReference type="EMBL" id="CAG8748311.1"/>
    </source>
</evidence>
<evidence type="ECO:0000256" key="4">
    <source>
        <dbReference type="RuleBase" id="RU000363"/>
    </source>
</evidence>
<dbReference type="PANTHER" id="PTHR44229:SF4">
    <property type="entry name" value="15-HYDROXYPROSTAGLANDIN DEHYDROGENASE [NAD(+)]"/>
    <property type="match status" value="1"/>
</dbReference>
<dbReference type="OrthoDB" id="5840532at2759"/>
<keyword evidence="2" id="KW-0521">NADP</keyword>
<dbReference type="EMBL" id="CAJVQA010017346">
    <property type="protein sequence ID" value="CAG8748311.1"/>
    <property type="molecule type" value="Genomic_DNA"/>
</dbReference>
<dbReference type="GO" id="GO:0005737">
    <property type="term" value="C:cytoplasm"/>
    <property type="evidence" value="ECO:0007669"/>
    <property type="project" value="TreeGrafter"/>
</dbReference>
<dbReference type="Proteomes" id="UP000789759">
    <property type="component" value="Unassembled WGS sequence"/>
</dbReference>
<dbReference type="InterPro" id="IPR002347">
    <property type="entry name" value="SDR_fam"/>
</dbReference>
<gene>
    <name evidence="5" type="ORF">CPELLU_LOCUS14539</name>
</gene>
<reference evidence="5" key="1">
    <citation type="submission" date="2021-06" db="EMBL/GenBank/DDBJ databases">
        <authorList>
            <person name="Kallberg Y."/>
            <person name="Tangrot J."/>
            <person name="Rosling A."/>
        </authorList>
    </citation>
    <scope>NUCLEOTIDE SEQUENCE</scope>
    <source>
        <strain evidence="5">FL966</strain>
    </source>
</reference>
<feature type="non-terminal residue" evidence="5">
    <location>
        <position position="247"/>
    </location>
</feature>
<dbReference type="Pfam" id="PF00106">
    <property type="entry name" value="adh_short"/>
    <property type="match status" value="1"/>
</dbReference>
<evidence type="ECO:0000256" key="3">
    <source>
        <dbReference type="ARBA" id="ARBA00023002"/>
    </source>
</evidence>
<sequence>KIAIITGGANGIGAALARRLVLEGAQVVIGDIDKKSGQELVTELNQNNKINAIFVYCNVTNFDHLHQLFDTAQNKFGGIDIVCNNTGIGQPGEFFDQTDSWIKTVDINLNAVIKGTQVGIQFLKKRGGGVIINTASIAGFNPSKLLPMYSTTKYGVVAFTRALRELNVTDKIRVNAVAPGFVDTNLVKRMIKTLPTTAEAIERLGGYIPIDIVINAFIKAIQDDSLAGDIILIPNKNDSQIVPKSLL</sequence>
<comment type="caution">
    <text evidence="5">The sequence shown here is derived from an EMBL/GenBank/DDBJ whole genome shotgun (WGS) entry which is preliminary data.</text>
</comment>
<dbReference type="AlphaFoldDB" id="A0A9N9IUD1"/>
<keyword evidence="6" id="KW-1185">Reference proteome</keyword>
<dbReference type="InterPro" id="IPR036291">
    <property type="entry name" value="NAD(P)-bd_dom_sf"/>
</dbReference>
<comment type="similarity">
    <text evidence="1 4">Belongs to the short-chain dehydrogenases/reductases (SDR) family.</text>
</comment>
<organism evidence="5 6">
    <name type="scientific">Cetraspora pellucida</name>
    <dbReference type="NCBI Taxonomy" id="1433469"/>
    <lineage>
        <taxon>Eukaryota</taxon>
        <taxon>Fungi</taxon>
        <taxon>Fungi incertae sedis</taxon>
        <taxon>Mucoromycota</taxon>
        <taxon>Glomeromycotina</taxon>
        <taxon>Glomeromycetes</taxon>
        <taxon>Diversisporales</taxon>
        <taxon>Gigasporaceae</taxon>
        <taxon>Cetraspora</taxon>
    </lineage>
</organism>
<dbReference type="PROSITE" id="PS00061">
    <property type="entry name" value="ADH_SHORT"/>
    <property type="match status" value="1"/>
</dbReference>
<dbReference type="GO" id="GO:0016616">
    <property type="term" value="F:oxidoreductase activity, acting on the CH-OH group of donors, NAD or NADP as acceptor"/>
    <property type="evidence" value="ECO:0007669"/>
    <property type="project" value="TreeGrafter"/>
</dbReference>
<dbReference type="PANTHER" id="PTHR44229">
    <property type="entry name" value="15-HYDROXYPROSTAGLANDIN DEHYDROGENASE [NAD(+)]"/>
    <property type="match status" value="1"/>
</dbReference>
<proteinExistence type="inferred from homology"/>
<evidence type="ECO:0000256" key="1">
    <source>
        <dbReference type="ARBA" id="ARBA00006484"/>
    </source>
</evidence>
<dbReference type="InterPro" id="IPR020904">
    <property type="entry name" value="Sc_DH/Rdtase_CS"/>
</dbReference>
<dbReference type="SUPFAM" id="SSF51735">
    <property type="entry name" value="NAD(P)-binding Rossmann-fold domains"/>
    <property type="match status" value="1"/>
</dbReference>
<dbReference type="Gene3D" id="3.40.50.720">
    <property type="entry name" value="NAD(P)-binding Rossmann-like Domain"/>
    <property type="match status" value="1"/>
</dbReference>
<name>A0A9N9IUD1_9GLOM</name>
<dbReference type="PRINTS" id="PR00081">
    <property type="entry name" value="GDHRDH"/>
</dbReference>
<protein>
    <submittedName>
        <fullName evidence="5">17120_t:CDS:1</fullName>
    </submittedName>
</protein>
<dbReference type="PRINTS" id="PR00080">
    <property type="entry name" value="SDRFAMILY"/>
</dbReference>
<evidence type="ECO:0000313" key="6">
    <source>
        <dbReference type="Proteomes" id="UP000789759"/>
    </source>
</evidence>
<evidence type="ECO:0000256" key="2">
    <source>
        <dbReference type="ARBA" id="ARBA00022857"/>
    </source>
</evidence>
<keyword evidence="3" id="KW-0560">Oxidoreductase</keyword>